<proteinExistence type="predicted"/>
<accession>A0ABX1FMF7</accession>
<dbReference type="SUPFAM" id="SSF53474">
    <property type="entry name" value="alpha/beta-Hydrolases"/>
    <property type="match status" value="1"/>
</dbReference>
<reference evidence="3 4" key="1">
    <citation type="submission" date="2019-08" db="EMBL/GenBank/DDBJ databases">
        <title>Lentzea from Indian Himalayas.</title>
        <authorList>
            <person name="Mandal S."/>
            <person name="Mallick Gupta A."/>
            <person name="Maiti P.K."/>
            <person name="Sarkar J."/>
            <person name="Mandal S."/>
        </authorList>
    </citation>
    <scope>NUCLEOTIDE SEQUENCE [LARGE SCALE GENOMIC DNA]</scope>
    <source>
        <strain evidence="3 4">PSKA42</strain>
    </source>
</reference>
<evidence type="ECO:0000313" key="4">
    <source>
        <dbReference type="Proteomes" id="UP001515943"/>
    </source>
</evidence>
<gene>
    <name evidence="3" type="ORF">FXN61_26585</name>
</gene>
<dbReference type="EMBL" id="VSRL01000111">
    <property type="protein sequence ID" value="NKE60174.1"/>
    <property type="molecule type" value="Genomic_DNA"/>
</dbReference>
<protein>
    <submittedName>
        <fullName evidence="3">Alpha/beta hydrolase</fullName>
    </submittedName>
</protein>
<dbReference type="Gene3D" id="3.40.50.1820">
    <property type="entry name" value="alpha/beta hydrolase"/>
    <property type="match status" value="1"/>
</dbReference>
<dbReference type="InterPro" id="IPR029058">
    <property type="entry name" value="AB_hydrolase_fold"/>
</dbReference>
<evidence type="ECO:0000313" key="3">
    <source>
        <dbReference type="EMBL" id="NKE60174.1"/>
    </source>
</evidence>
<dbReference type="PANTHER" id="PTHR48081:SF8">
    <property type="entry name" value="ALPHA_BETA HYDROLASE FOLD-3 DOMAIN-CONTAINING PROTEIN-RELATED"/>
    <property type="match status" value="1"/>
</dbReference>
<dbReference type="Pfam" id="PF07859">
    <property type="entry name" value="Abhydrolase_3"/>
    <property type="match status" value="1"/>
</dbReference>
<evidence type="ECO:0000256" key="1">
    <source>
        <dbReference type="ARBA" id="ARBA00022801"/>
    </source>
</evidence>
<dbReference type="InterPro" id="IPR050300">
    <property type="entry name" value="GDXG_lipolytic_enzyme"/>
</dbReference>
<keyword evidence="4" id="KW-1185">Reference proteome</keyword>
<evidence type="ECO:0000259" key="2">
    <source>
        <dbReference type="Pfam" id="PF07859"/>
    </source>
</evidence>
<dbReference type="RefSeq" id="WP_167976833.1">
    <property type="nucleotide sequence ID" value="NZ_VSRL01000111.1"/>
</dbReference>
<dbReference type="GO" id="GO:0016787">
    <property type="term" value="F:hydrolase activity"/>
    <property type="evidence" value="ECO:0007669"/>
    <property type="project" value="UniProtKB-KW"/>
</dbReference>
<dbReference type="Proteomes" id="UP001515943">
    <property type="component" value="Unassembled WGS sequence"/>
</dbReference>
<feature type="domain" description="Alpha/beta hydrolase fold-3" evidence="2">
    <location>
        <begin position="68"/>
        <end position="269"/>
    </location>
</feature>
<dbReference type="PANTHER" id="PTHR48081">
    <property type="entry name" value="AB HYDROLASE SUPERFAMILY PROTEIN C4A8.06C"/>
    <property type="match status" value="1"/>
</dbReference>
<comment type="caution">
    <text evidence="3">The sequence shown here is derived from an EMBL/GenBank/DDBJ whole genome shotgun (WGS) entry which is preliminary data.</text>
</comment>
<dbReference type="InterPro" id="IPR013094">
    <property type="entry name" value="AB_hydrolase_3"/>
</dbReference>
<keyword evidence="1 3" id="KW-0378">Hydrolase</keyword>
<sequence length="302" mass="31996">MIDPEIAALADLSRPPLTPAGIAERRAGGRVVTDAELTRGGSVTFTEEDADGVPVLVLRPARSTGPPVLHLHGGGMVAGTRRTDLHVLAEWVEELGVVLVSPEYRLAPEHPHPAPVQDCYRTLTWMERNGFVSPVVAGTSAGGGLAAAVTLMARDFGGPAIRGQLLICPMLDDRCDTPSSHQFLNGTTWVRTSNITGWNALLGDARGGPEVSPFAAPARAADLSGLPPTYVDVGSADLFRDEAVDYPSRIWRAGGNAELHVWPGGCHGFDQLAPDAALARRARAARIAWLTAVTRRRPPPPA</sequence>
<organism evidence="3 4">
    <name type="scientific">Lentzea indica</name>
    <dbReference type="NCBI Taxonomy" id="2604800"/>
    <lineage>
        <taxon>Bacteria</taxon>
        <taxon>Bacillati</taxon>
        <taxon>Actinomycetota</taxon>
        <taxon>Actinomycetes</taxon>
        <taxon>Pseudonocardiales</taxon>
        <taxon>Pseudonocardiaceae</taxon>
        <taxon>Lentzea</taxon>
    </lineage>
</organism>
<name>A0ABX1FMF7_9PSEU</name>